<name>A0A6V7Q9S6_ANACO</name>
<proteinExistence type="predicted"/>
<dbReference type="AlphaFoldDB" id="A0A6V7Q9S6"/>
<gene>
    <name evidence="1" type="ORF">CB5_LOCUS22807</name>
</gene>
<evidence type="ECO:0000313" key="1">
    <source>
        <dbReference type="EMBL" id="CAD1839596.1"/>
    </source>
</evidence>
<dbReference type="EMBL" id="LR862134">
    <property type="protein sequence ID" value="CAD1839596.1"/>
    <property type="molecule type" value="Genomic_DNA"/>
</dbReference>
<protein>
    <submittedName>
        <fullName evidence="1">Uncharacterized protein</fullName>
    </submittedName>
</protein>
<sequence>MPHVLEAVPVELREDLSFEEQPVKILAREVKKLRNRDIPYVKFKPSFLLLLLVGSFSHHWSLTLELGEREISTLGGFWTLLEASQRHEDLVLAIDRLTTCHCAHSHMLVRVAPYKPALRRWPSRFIFAVRDWAPKWIAVGQAHSYGGDDDYHGAIRLGTGQTACGWVSGP</sequence>
<accession>A0A6V7Q9S6</accession>
<organism evidence="1">
    <name type="scientific">Ananas comosus var. bracteatus</name>
    <name type="common">red pineapple</name>
    <dbReference type="NCBI Taxonomy" id="296719"/>
    <lineage>
        <taxon>Eukaryota</taxon>
        <taxon>Viridiplantae</taxon>
        <taxon>Streptophyta</taxon>
        <taxon>Embryophyta</taxon>
        <taxon>Tracheophyta</taxon>
        <taxon>Spermatophyta</taxon>
        <taxon>Magnoliopsida</taxon>
        <taxon>Liliopsida</taxon>
        <taxon>Poales</taxon>
        <taxon>Bromeliaceae</taxon>
        <taxon>Bromelioideae</taxon>
        <taxon>Ananas</taxon>
    </lineage>
</organism>
<reference evidence="1" key="1">
    <citation type="submission" date="2020-07" db="EMBL/GenBank/DDBJ databases">
        <authorList>
            <person name="Lin J."/>
        </authorList>
    </citation>
    <scope>NUCLEOTIDE SEQUENCE</scope>
</reference>